<evidence type="ECO:0000256" key="1">
    <source>
        <dbReference type="ARBA" id="ARBA00023235"/>
    </source>
</evidence>
<dbReference type="Pfam" id="PF01361">
    <property type="entry name" value="Tautomerase"/>
    <property type="match status" value="1"/>
</dbReference>
<dbReference type="InterPro" id="IPR014347">
    <property type="entry name" value="Tautomerase/MIF_sf"/>
</dbReference>
<dbReference type="Gene3D" id="3.30.429.10">
    <property type="entry name" value="Macrophage Migration Inhibitory Factor"/>
    <property type="match status" value="1"/>
</dbReference>
<sequence length="63" mass="6775">MPIVTIVSNPLSAEQRRELVRDVTEACARVMRLPAQTIVVVLDEKPPEAIGVGGVLLADRPPS</sequence>
<dbReference type="GO" id="GO:0016853">
    <property type="term" value="F:isomerase activity"/>
    <property type="evidence" value="ECO:0007669"/>
    <property type="project" value="UniProtKB-KW"/>
</dbReference>
<accession>A0A7J0BU78</accession>
<dbReference type="SUPFAM" id="SSF55331">
    <property type="entry name" value="Tautomerase/MIF"/>
    <property type="match status" value="1"/>
</dbReference>
<evidence type="ECO:0000313" key="4">
    <source>
        <dbReference type="Proteomes" id="UP000503820"/>
    </source>
</evidence>
<feature type="domain" description="4-oxalocrotonate tautomerase-like" evidence="2">
    <location>
        <begin position="2"/>
        <end position="60"/>
    </location>
</feature>
<comment type="caution">
    <text evidence="3">The sequence shown here is derived from an EMBL/GenBank/DDBJ whole genome shotgun (WGS) entry which is preliminary data.</text>
</comment>
<dbReference type="NCBIfam" id="NF041920">
    <property type="entry name" value="DmpI"/>
    <property type="match status" value="1"/>
</dbReference>
<dbReference type="AlphaFoldDB" id="A0A7J0BU78"/>
<keyword evidence="4" id="KW-1185">Reference proteome</keyword>
<dbReference type="InterPro" id="IPR004370">
    <property type="entry name" value="4-OT-like_dom"/>
</dbReference>
<dbReference type="Proteomes" id="UP000503820">
    <property type="component" value="Unassembled WGS sequence"/>
</dbReference>
<evidence type="ECO:0000313" key="3">
    <source>
        <dbReference type="EMBL" id="GFM37270.1"/>
    </source>
</evidence>
<name>A0A7J0BU78_9BACT</name>
<evidence type="ECO:0000259" key="2">
    <source>
        <dbReference type="Pfam" id="PF01361"/>
    </source>
</evidence>
<dbReference type="RefSeq" id="WP_174409888.1">
    <property type="nucleotide sequence ID" value="NZ_BLVP01000008.1"/>
</dbReference>
<keyword evidence="1" id="KW-0413">Isomerase</keyword>
<proteinExistence type="predicted"/>
<protein>
    <submittedName>
        <fullName evidence="3">4-oxalocrotonate tautomerase</fullName>
    </submittedName>
</protein>
<dbReference type="EMBL" id="BLVP01000008">
    <property type="protein sequence ID" value="GFM37270.1"/>
    <property type="molecule type" value="Genomic_DNA"/>
</dbReference>
<reference evidence="3 4" key="1">
    <citation type="submission" date="2020-05" db="EMBL/GenBank/DDBJ databases">
        <title>Draft genome sequence of Desulfovibrio psychrotolerans JS1T.</title>
        <authorList>
            <person name="Ueno A."/>
            <person name="Tamazawa S."/>
            <person name="Tamamura S."/>
            <person name="Murakami T."/>
            <person name="Kiyama T."/>
            <person name="Inomata H."/>
            <person name="Amano Y."/>
            <person name="Miyakawa K."/>
            <person name="Tamaki H."/>
            <person name="Naganuma T."/>
            <person name="Kaneko K."/>
        </authorList>
    </citation>
    <scope>NUCLEOTIDE SEQUENCE [LARGE SCALE GENOMIC DNA]</scope>
    <source>
        <strain evidence="3 4">JS1</strain>
    </source>
</reference>
<gene>
    <name evidence="3" type="ORF">DSM19430T_19540</name>
</gene>
<organism evidence="3 4">
    <name type="scientific">Desulfovibrio psychrotolerans</name>
    <dbReference type="NCBI Taxonomy" id="415242"/>
    <lineage>
        <taxon>Bacteria</taxon>
        <taxon>Pseudomonadati</taxon>
        <taxon>Thermodesulfobacteriota</taxon>
        <taxon>Desulfovibrionia</taxon>
        <taxon>Desulfovibrionales</taxon>
        <taxon>Desulfovibrionaceae</taxon>
        <taxon>Desulfovibrio</taxon>
    </lineage>
</organism>